<reference evidence="5 6" key="1">
    <citation type="journal article" date="2007" name="PLoS ONE">
        <title>Analysis of the neurotoxin complex genes in Clostridium botulinum A1-A4 and B1 strains: BoNT/A3, /Ba4 and /B1 clusters are located within plasmids.</title>
        <authorList>
            <person name="Smith T.J."/>
            <person name="Hill K.K."/>
            <person name="Foley B.T."/>
            <person name="Detter J.C."/>
            <person name="Munk A.C."/>
            <person name="Bruce D.C."/>
            <person name="Doggett N.A."/>
            <person name="Smith L.A."/>
            <person name="Marks J.D."/>
            <person name="Xie G."/>
            <person name="Brettin T.S."/>
        </authorList>
    </citation>
    <scope>NUCLEOTIDE SEQUENCE [LARGE SCALE GENOMIC DNA]</scope>
    <source>
        <strain evidence="6">657 / Type Ba4</strain>
    </source>
</reference>
<keyword evidence="2" id="KW-0175">Coiled coil</keyword>
<keyword evidence="4" id="KW-1133">Transmembrane helix</keyword>
<gene>
    <name evidence="5" type="ordered locus">CLJ_B3183</name>
</gene>
<dbReference type="AlphaFoldDB" id="A0A3F2ZWP4"/>
<evidence type="ECO:0000256" key="2">
    <source>
        <dbReference type="SAM" id="Coils"/>
    </source>
</evidence>
<organism evidence="5 6">
    <name type="scientific">Clostridium botulinum (strain 657 / Type Ba4)</name>
    <dbReference type="NCBI Taxonomy" id="515621"/>
    <lineage>
        <taxon>Bacteria</taxon>
        <taxon>Bacillati</taxon>
        <taxon>Bacillota</taxon>
        <taxon>Clostridia</taxon>
        <taxon>Eubacteriales</taxon>
        <taxon>Clostridiaceae</taxon>
        <taxon>Clostridium</taxon>
    </lineage>
</organism>
<keyword evidence="4" id="KW-0812">Transmembrane</keyword>
<evidence type="ECO:0000256" key="1">
    <source>
        <dbReference type="PROSITE-ProRule" id="PRU00339"/>
    </source>
</evidence>
<dbReference type="Gene3D" id="1.25.40.10">
    <property type="entry name" value="Tetratricopeptide repeat domain"/>
    <property type="match status" value="1"/>
</dbReference>
<dbReference type="PROSITE" id="PS50005">
    <property type="entry name" value="TPR"/>
    <property type="match status" value="1"/>
</dbReference>
<dbReference type="EMBL" id="CP001083">
    <property type="protein sequence ID" value="ACQ55022.1"/>
    <property type="molecule type" value="Genomic_DNA"/>
</dbReference>
<protein>
    <submittedName>
        <fullName evidence="5">TPR domain protein</fullName>
    </submittedName>
</protein>
<accession>A0A3F2ZWP4</accession>
<evidence type="ECO:0000313" key="6">
    <source>
        <dbReference type="Proteomes" id="UP000002333"/>
    </source>
</evidence>
<reference evidence="6" key="2">
    <citation type="submission" date="2008-05" db="EMBL/GenBank/DDBJ databases">
        <title>Genome sequence of Clostridium botulinum Ba4 strain 657.</title>
        <authorList>
            <person name="Shrivastava S."/>
            <person name="Brown J.L."/>
            <person name="Bruce D."/>
            <person name="Detter C."/>
            <person name="Munk C."/>
            <person name="Smith L.A."/>
            <person name="Smith T.J."/>
            <person name="Sutton G."/>
            <person name="Brettin T.S."/>
        </authorList>
    </citation>
    <scope>NUCLEOTIDE SEQUENCE [LARGE SCALE GENOMIC DNA]</scope>
    <source>
        <strain evidence="6">657 / Type Ba4</strain>
    </source>
</reference>
<dbReference type="KEGG" id="cbi:CLJ_B3183"/>
<keyword evidence="1" id="KW-0802">TPR repeat</keyword>
<evidence type="ECO:0000313" key="5">
    <source>
        <dbReference type="EMBL" id="ACQ55022.1"/>
    </source>
</evidence>
<evidence type="ECO:0000256" key="4">
    <source>
        <dbReference type="SAM" id="Phobius"/>
    </source>
</evidence>
<dbReference type="RefSeq" id="WP_012721380.1">
    <property type="nucleotide sequence ID" value="NC_012658.1"/>
</dbReference>
<feature type="repeat" description="TPR" evidence="1">
    <location>
        <begin position="34"/>
        <end position="67"/>
    </location>
</feature>
<dbReference type="Proteomes" id="UP000002333">
    <property type="component" value="Chromosome"/>
</dbReference>
<feature type="coiled-coil region" evidence="2">
    <location>
        <begin position="65"/>
        <end position="99"/>
    </location>
</feature>
<feature type="compositionally biased region" description="Basic and acidic residues" evidence="3">
    <location>
        <begin position="195"/>
        <end position="225"/>
    </location>
</feature>
<keyword evidence="4" id="KW-0472">Membrane</keyword>
<feature type="region of interest" description="Disordered" evidence="3">
    <location>
        <begin position="181"/>
        <end position="230"/>
    </location>
</feature>
<dbReference type="InterPro" id="IPR019734">
    <property type="entry name" value="TPR_rpt"/>
</dbReference>
<evidence type="ECO:0000256" key="3">
    <source>
        <dbReference type="SAM" id="MobiDB-lite"/>
    </source>
</evidence>
<proteinExistence type="predicted"/>
<dbReference type="InterPro" id="IPR011990">
    <property type="entry name" value="TPR-like_helical_dom_sf"/>
</dbReference>
<dbReference type="SUPFAM" id="SSF48452">
    <property type="entry name" value="TPR-like"/>
    <property type="match status" value="1"/>
</dbReference>
<feature type="transmembrane region" description="Helical" evidence="4">
    <location>
        <begin position="9"/>
        <end position="28"/>
    </location>
</feature>
<name>A0A3F2ZWP4_CLOB6</name>
<sequence>MNKLKNKKAIILITIVIALLISLGLYRYNKVEAYNRVVEAANNYMEKGEYDKAIDSFKESLNYKEDKEDKEIDKKIKEAQQLKNSQKVYNDAVNLLEDKKYEEALEKLSSIDENKGKVYILAKDKIDGCMGELINLANEEFKKEDYYNANKYLDMVLKYDKDNEKALDVRNNVKTKIEEKKNNEEKLKKQQKIKTLKEKKDNEYDEDKVNNKDKERISNSKEKSKSNSNNNYISESKARVLVESVKYSDITLNYLGIQTVPYSHITTPYKAFPQELKNKKVYVFEGVYGKSDGSYAVSQYYVDLSGEIYKDTYPSDGKCIRVK</sequence>